<keyword evidence="8" id="KW-0378">Hydrolase</keyword>
<comment type="caution">
    <text evidence="14">The sequence shown here is derived from an EMBL/GenBank/DDBJ whole genome shotgun (WGS) entry which is preliminary data.</text>
</comment>
<feature type="transmembrane region" description="Helical" evidence="13">
    <location>
        <begin position="93"/>
        <end position="114"/>
    </location>
</feature>
<evidence type="ECO:0000313" key="15">
    <source>
        <dbReference type="Proteomes" id="UP000549695"/>
    </source>
</evidence>
<comment type="similarity">
    <text evidence="3">Belongs to the peptidase M50B family.</text>
</comment>
<accession>A0A852W3N1</accession>
<comment type="cofactor">
    <cofactor evidence="1">
        <name>Zn(2+)</name>
        <dbReference type="ChEBI" id="CHEBI:29105"/>
    </cofactor>
</comment>
<keyword evidence="11" id="KW-0482">Metalloprotease</keyword>
<keyword evidence="4" id="KW-1003">Cell membrane</keyword>
<evidence type="ECO:0000256" key="7">
    <source>
        <dbReference type="ARBA" id="ARBA00022723"/>
    </source>
</evidence>
<dbReference type="PANTHER" id="PTHR35864">
    <property type="entry name" value="ZINC METALLOPROTEASE MJ0611-RELATED"/>
    <property type="match status" value="1"/>
</dbReference>
<evidence type="ECO:0000313" key="14">
    <source>
        <dbReference type="EMBL" id="NYG03738.1"/>
    </source>
</evidence>
<dbReference type="RefSeq" id="WP_312888781.1">
    <property type="nucleotide sequence ID" value="NZ_BAAAJZ010000003.1"/>
</dbReference>
<keyword evidence="9" id="KW-0862">Zinc</keyword>
<evidence type="ECO:0000256" key="10">
    <source>
        <dbReference type="ARBA" id="ARBA00022989"/>
    </source>
</evidence>
<keyword evidence="15" id="KW-1185">Reference proteome</keyword>
<dbReference type="GO" id="GO:0008237">
    <property type="term" value="F:metallopeptidase activity"/>
    <property type="evidence" value="ECO:0007669"/>
    <property type="project" value="UniProtKB-KW"/>
</dbReference>
<feature type="transmembrane region" description="Helical" evidence="13">
    <location>
        <begin position="206"/>
        <end position="227"/>
    </location>
</feature>
<evidence type="ECO:0000256" key="4">
    <source>
        <dbReference type="ARBA" id="ARBA00022475"/>
    </source>
</evidence>
<gene>
    <name evidence="14" type="ORF">HDA37_004023</name>
</gene>
<dbReference type="GO" id="GO:0005886">
    <property type="term" value="C:plasma membrane"/>
    <property type="evidence" value="ECO:0007669"/>
    <property type="project" value="UniProtKB-SubCell"/>
</dbReference>
<sequence length="256" mass="27046">MPSLTRRISPWFLLILGITLLGGVLAAAAVPTRSGVLATSGIFVMVLGGWVVSLCLHEYGHAVTAYRGGDTSVAAKGYLTLDVRRYADPGLSLVLPLIILLIGGLPLPGGAVWINQWALRSRARRSAVSLAGPAANLALGIVLIITVAAFPGMPLPVAAGLSALAYFQIIAFVLNMLPVPGLDGWGALEPYLSAPARRLGERVRPWAPFVLLALLLFVPGVSALFFAATQLLFGAAGGDQELFRLGYSAMFFWRNL</sequence>
<evidence type="ECO:0000256" key="8">
    <source>
        <dbReference type="ARBA" id="ARBA00022801"/>
    </source>
</evidence>
<dbReference type="GO" id="GO:0006508">
    <property type="term" value="P:proteolysis"/>
    <property type="evidence" value="ECO:0007669"/>
    <property type="project" value="UniProtKB-KW"/>
</dbReference>
<keyword evidence="6 13" id="KW-0812">Transmembrane</keyword>
<keyword evidence="5 14" id="KW-0645">Protease</keyword>
<evidence type="ECO:0000256" key="1">
    <source>
        <dbReference type="ARBA" id="ARBA00001947"/>
    </source>
</evidence>
<dbReference type="InterPro" id="IPR052348">
    <property type="entry name" value="Metallopeptidase_M50B"/>
</dbReference>
<evidence type="ECO:0000256" key="3">
    <source>
        <dbReference type="ARBA" id="ARBA00007931"/>
    </source>
</evidence>
<dbReference type="PANTHER" id="PTHR35864:SF1">
    <property type="entry name" value="ZINC METALLOPROTEASE YWHC-RELATED"/>
    <property type="match status" value="1"/>
</dbReference>
<reference evidence="14 15" key="1">
    <citation type="submission" date="2020-07" db="EMBL/GenBank/DDBJ databases">
        <title>Sequencing the genomes of 1000 actinobacteria strains.</title>
        <authorList>
            <person name="Klenk H.-P."/>
        </authorList>
    </citation>
    <scope>NUCLEOTIDE SEQUENCE [LARGE SCALE GENOMIC DNA]</scope>
    <source>
        <strain evidence="14 15">DSM 44749</strain>
    </source>
</reference>
<feature type="transmembrane region" description="Helical" evidence="13">
    <location>
        <begin position="126"/>
        <end position="150"/>
    </location>
</feature>
<feature type="transmembrane region" description="Helical" evidence="13">
    <location>
        <begin position="36"/>
        <end position="57"/>
    </location>
</feature>
<proteinExistence type="inferred from homology"/>
<dbReference type="EMBL" id="JACCCZ010000001">
    <property type="protein sequence ID" value="NYG03738.1"/>
    <property type="molecule type" value="Genomic_DNA"/>
</dbReference>
<evidence type="ECO:0000256" key="9">
    <source>
        <dbReference type="ARBA" id="ARBA00022833"/>
    </source>
</evidence>
<evidence type="ECO:0000256" key="11">
    <source>
        <dbReference type="ARBA" id="ARBA00023049"/>
    </source>
</evidence>
<keyword evidence="10 13" id="KW-1133">Transmembrane helix</keyword>
<dbReference type="Proteomes" id="UP000549695">
    <property type="component" value="Unassembled WGS sequence"/>
</dbReference>
<keyword evidence="12 13" id="KW-0472">Membrane</keyword>
<dbReference type="CDD" id="cd06158">
    <property type="entry name" value="S2P-M50_like_1"/>
    <property type="match status" value="1"/>
</dbReference>
<dbReference type="GeneID" id="98053722"/>
<evidence type="ECO:0000256" key="12">
    <source>
        <dbReference type="ARBA" id="ARBA00023136"/>
    </source>
</evidence>
<dbReference type="AlphaFoldDB" id="A0A852W3N1"/>
<dbReference type="InterPro" id="IPR044537">
    <property type="entry name" value="Rip2-like"/>
</dbReference>
<evidence type="ECO:0000256" key="2">
    <source>
        <dbReference type="ARBA" id="ARBA00004651"/>
    </source>
</evidence>
<evidence type="ECO:0000256" key="13">
    <source>
        <dbReference type="SAM" id="Phobius"/>
    </source>
</evidence>
<evidence type="ECO:0000256" key="5">
    <source>
        <dbReference type="ARBA" id="ARBA00022670"/>
    </source>
</evidence>
<protein>
    <submittedName>
        <fullName evidence="14">Zn-dependent protease</fullName>
    </submittedName>
</protein>
<feature type="transmembrane region" description="Helical" evidence="13">
    <location>
        <begin position="157"/>
        <end position="177"/>
    </location>
</feature>
<dbReference type="GO" id="GO:0046872">
    <property type="term" value="F:metal ion binding"/>
    <property type="evidence" value="ECO:0007669"/>
    <property type="project" value="UniProtKB-KW"/>
</dbReference>
<name>A0A852W3N1_PSEA5</name>
<evidence type="ECO:0000256" key="6">
    <source>
        <dbReference type="ARBA" id="ARBA00022692"/>
    </source>
</evidence>
<organism evidence="14 15">
    <name type="scientific">Pseudonocardia alni</name>
    <name type="common">Amycolata alni</name>
    <dbReference type="NCBI Taxonomy" id="33907"/>
    <lineage>
        <taxon>Bacteria</taxon>
        <taxon>Bacillati</taxon>
        <taxon>Actinomycetota</taxon>
        <taxon>Actinomycetes</taxon>
        <taxon>Pseudonocardiales</taxon>
        <taxon>Pseudonocardiaceae</taxon>
        <taxon>Pseudonocardia</taxon>
    </lineage>
</organism>
<comment type="subcellular location">
    <subcellularLocation>
        <location evidence="2">Cell membrane</location>
        <topology evidence="2">Multi-pass membrane protein</topology>
    </subcellularLocation>
</comment>
<keyword evidence="7" id="KW-0479">Metal-binding</keyword>